<reference evidence="8 9" key="1">
    <citation type="journal article" date="2023" name="Microbiol. Spectr.">
        <title>Symbiosis of Carpenter Bees with Uncharacterized Lactic Acid Bacteria Showing NAD Auxotrophy.</title>
        <authorList>
            <person name="Kawasaki S."/>
            <person name="Ozawa K."/>
            <person name="Mori T."/>
            <person name="Yamamoto A."/>
            <person name="Ito M."/>
            <person name="Ohkuma M."/>
            <person name="Sakamoto M."/>
            <person name="Matsutani M."/>
        </authorList>
    </citation>
    <scope>NUCLEOTIDE SEQUENCE [LARGE SCALE GENOMIC DNA]</scope>
    <source>
        <strain evidence="8 9">Kim37-2</strain>
    </source>
</reference>
<name>A0ABN6SF31_9BIFI</name>
<evidence type="ECO:0000256" key="5">
    <source>
        <dbReference type="ARBA" id="ARBA00031636"/>
    </source>
</evidence>
<proteinExistence type="inferred from homology"/>
<evidence type="ECO:0000313" key="8">
    <source>
        <dbReference type="EMBL" id="BDR53806.1"/>
    </source>
</evidence>
<feature type="transmembrane region" description="Helical" evidence="7">
    <location>
        <begin position="73"/>
        <end position="96"/>
    </location>
</feature>
<dbReference type="InterPro" id="IPR050222">
    <property type="entry name" value="MATE_MdtK"/>
</dbReference>
<feature type="transmembrane region" description="Helical" evidence="7">
    <location>
        <begin position="41"/>
        <end position="61"/>
    </location>
</feature>
<comment type="function">
    <text evidence="1">Multidrug efflux pump.</text>
</comment>
<sequence length="160" mass="16295">MRDEGNEHSEHDSSHSGPVGAAAPVPAAATALSRRSVYRQITALAIPTFGQLIAEPAFVMIDTAIVGHISDAAMAGLSIGSTVVLTTVGLCVFLAYGTTSKVAQLMGAGKRKEGMEVGIDGMWLAFGIGIVVCALLVAFSTPLCHLMGARGPSSSPPAST</sequence>
<feature type="transmembrane region" description="Helical" evidence="7">
    <location>
        <begin position="117"/>
        <end position="139"/>
    </location>
</feature>
<keyword evidence="7" id="KW-1133">Transmembrane helix</keyword>
<evidence type="ECO:0000313" key="9">
    <source>
        <dbReference type="Proteomes" id="UP001321766"/>
    </source>
</evidence>
<protein>
    <recommendedName>
        <fullName evidence="3">Probable multidrug resistance protein NorM</fullName>
    </recommendedName>
    <alternativeName>
        <fullName evidence="5">Multidrug-efflux transporter</fullName>
    </alternativeName>
</protein>
<dbReference type="InterPro" id="IPR002528">
    <property type="entry name" value="MATE_fam"/>
</dbReference>
<evidence type="ECO:0000256" key="3">
    <source>
        <dbReference type="ARBA" id="ARBA00020268"/>
    </source>
</evidence>
<keyword evidence="9" id="KW-1185">Reference proteome</keyword>
<evidence type="ECO:0000256" key="2">
    <source>
        <dbReference type="ARBA" id="ARBA00010199"/>
    </source>
</evidence>
<accession>A0ABN6SF31</accession>
<dbReference type="Pfam" id="PF01554">
    <property type="entry name" value="MatE"/>
    <property type="match status" value="1"/>
</dbReference>
<evidence type="ECO:0000256" key="1">
    <source>
        <dbReference type="ARBA" id="ARBA00003408"/>
    </source>
</evidence>
<keyword evidence="7" id="KW-0812">Transmembrane</keyword>
<organism evidence="8 9">
    <name type="scientific">Bombiscardovia nodaiensis</name>
    <dbReference type="NCBI Taxonomy" id="2932181"/>
    <lineage>
        <taxon>Bacteria</taxon>
        <taxon>Bacillati</taxon>
        <taxon>Actinomycetota</taxon>
        <taxon>Actinomycetes</taxon>
        <taxon>Bifidobacteriales</taxon>
        <taxon>Bifidobacteriaceae</taxon>
        <taxon>Bombiscardovia</taxon>
    </lineage>
</organism>
<evidence type="ECO:0000256" key="6">
    <source>
        <dbReference type="SAM" id="MobiDB-lite"/>
    </source>
</evidence>
<dbReference type="Proteomes" id="UP001321766">
    <property type="component" value="Chromosome"/>
</dbReference>
<evidence type="ECO:0000256" key="4">
    <source>
        <dbReference type="ARBA" id="ARBA00022448"/>
    </source>
</evidence>
<dbReference type="PANTHER" id="PTHR43298:SF2">
    <property type="entry name" value="FMN_FAD EXPORTER YEEO-RELATED"/>
    <property type="match status" value="1"/>
</dbReference>
<dbReference type="PANTHER" id="PTHR43298">
    <property type="entry name" value="MULTIDRUG RESISTANCE PROTEIN NORM-RELATED"/>
    <property type="match status" value="1"/>
</dbReference>
<comment type="similarity">
    <text evidence="2">Belongs to the multi antimicrobial extrusion (MATE) (TC 2.A.66.1) family.</text>
</comment>
<evidence type="ECO:0000256" key="7">
    <source>
        <dbReference type="SAM" id="Phobius"/>
    </source>
</evidence>
<dbReference type="EMBL" id="AP026798">
    <property type="protein sequence ID" value="BDR53806.1"/>
    <property type="molecule type" value="Genomic_DNA"/>
</dbReference>
<keyword evidence="7" id="KW-0472">Membrane</keyword>
<gene>
    <name evidence="8" type="ORF">KIM372_17130</name>
</gene>
<keyword evidence="4" id="KW-0813">Transport</keyword>
<feature type="region of interest" description="Disordered" evidence="6">
    <location>
        <begin position="1"/>
        <end position="22"/>
    </location>
</feature>
<feature type="compositionally biased region" description="Basic and acidic residues" evidence="6">
    <location>
        <begin position="1"/>
        <end position="14"/>
    </location>
</feature>